<gene>
    <name evidence="3" type="ORF">EV697_101416</name>
</gene>
<keyword evidence="1" id="KW-0175">Coiled coil</keyword>
<accession>A0A4R2N359</accession>
<sequence length="305" mass="35307">MGNISFSYIYIDKEPVNLSSELKLSNKNIVFLHSALKQSTAIHHSDNFSKIKATFFHGSRFEKTLCCEQCLTDICQSKKELNDKLTKQKDVASQNIMSKVTVVENVGDKIDNIDDIIFKNSSWFIRGSESLKREKFLACSNEFRCIDGRGMALLTKYSNKNKEQSSRGIFLVMLALAYYLALQQISEELSLMLNDTKNIEKLDKLYTEAATFNARYYFHNPIAFSRYSTFEFWNDIREVYQLEQKNNEVISQLSQVHQILSDAQQKLEQKKAEKRNYCITILGLFLSLLGVIEVIDIILDWIHLK</sequence>
<protein>
    <submittedName>
        <fullName evidence="3">Uncharacterized protein</fullName>
    </submittedName>
</protein>
<dbReference type="EMBL" id="SLXI01000001">
    <property type="protein sequence ID" value="TCP14277.1"/>
    <property type="molecule type" value="Genomic_DNA"/>
</dbReference>
<proteinExistence type="predicted"/>
<name>A0A4R2N359_9PAST</name>
<keyword evidence="2" id="KW-1133">Transmembrane helix</keyword>
<dbReference type="RefSeq" id="WP_165906457.1">
    <property type="nucleotide sequence ID" value="NZ_CP016605.1"/>
</dbReference>
<evidence type="ECO:0000313" key="3">
    <source>
        <dbReference type="EMBL" id="TCP14277.1"/>
    </source>
</evidence>
<reference evidence="3 4" key="1">
    <citation type="submission" date="2019-03" db="EMBL/GenBank/DDBJ databases">
        <title>Genomic Encyclopedia of Type Strains, Phase IV (KMG-IV): sequencing the most valuable type-strain genomes for metagenomic binning, comparative biology and taxonomic classification.</title>
        <authorList>
            <person name="Goeker M."/>
        </authorList>
    </citation>
    <scope>NUCLEOTIDE SEQUENCE [LARGE SCALE GENOMIC DNA]</scope>
    <source>
        <strain evidence="3 4">DSM 28231</strain>
    </source>
</reference>
<keyword evidence="2" id="KW-0812">Transmembrane</keyword>
<keyword evidence="2" id="KW-0472">Membrane</keyword>
<feature type="coiled-coil region" evidence="1">
    <location>
        <begin position="253"/>
        <end position="280"/>
    </location>
</feature>
<comment type="caution">
    <text evidence="3">The sequence shown here is derived from an EMBL/GenBank/DDBJ whole genome shotgun (WGS) entry which is preliminary data.</text>
</comment>
<dbReference type="AlphaFoldDB" id="A0A4R2N359"/>
<evidence type="ECO:0000256" key="1">
    <source>
        <dbReference type="SAM" id="Coils"/>
    </source>
</evidence>
<evidence type="ECO:0000256" key="2">
    <source>
        <dbReference type="SAM" id="Phobius"/>
    </source>
</evidence>
<keyword evidence="4" id="KW-1185">Reference proteome</keyword>
<dbReference type="Proteomes" id="UP000294841">
    <property type="component" value="Unassembled WGS sequence"/>
</dbReference>
<organism evidence="3 4">
    <name type="scientific">Bisgaardia hudsonensis</name>
    <dbReference type="NCBI Taxonomy" id="109472"/>
    <lineage>
        <taxon>Bacteria</taxon>
        <taxon>Pseudomonadati</taxon>
        <taxon>Pseudomonadota</taxon>
        <taxon>Gammaproteobacteria</taxon>
        <taxon>Pasteurellales</taxon>
        <taxon>Pasteurellaceae</taxon>
        <taxon>Bisgaardia</taxon>
    </lineage>
</organism>
<feature type="transmembrane region" description="Helical" evidence="2">
    <location>
        <begin position="277"/>
        <end position="299"/>
    </location>
</feature>
<evidence type="ECO:0000313" key="4">
    <source>
        <dbReference type="Proteomes" id="UP000294841"/>
    </source>
</evidence>